<accession>A0A6V7QBY9</accession>
<feature type="region of interest" description="Disordered" evidence="1">
    <location>
        <begin position="177"/>
        <end position="197"/>
    </location>
</feature>
<dbReference type="EMBL" id="LR862135">
    <property type="protein sequence ID" value="CAD1840498.1"/>
    <property type="molecule type" value="Genomic_DNA"/>
</dbReference>
<feature type="compositionally biased region" description="Polar residues" evidence="1">
    <location>
        <begin position="177"/>
        <end position="188"/>
    </location>
</feature>
<dbReference type="AlphaFoldDB" id="A0A6V7QBY9"/>
<evidence type="ECO:0000313" key="2">
    <source>
        <dbReference type="EMBL" id="CAD1840498.1"/>
    </source>
</evidence>
<gene>
    <name evidence="2" type="ORF">CB5_LOCUS23709</name>
</gene>
<feature type="region of interest" description="Disordered" evidence="1">
    <location>
        <begin position="103"/>
        <end position="148"/>
    </location>
</feature>
<proteinExistence type="predicted"/>
<organism evidence="2">
    <name type="scientific">Ananas comosus var. bracteatus</name>
    <name type="common">red pineapple</name>
    <dbReference type="NCBI Taxonomy" id="296719"/>
    <lineage>
        <taxon>Eukaryota</taxon>
        <taxon>Viridiplantae</taxon>
        <taxon>Streptophyta</taxon>
        <taxon>Embryophyta</taxon>
        <taxon>Tracheophyta</taxon>
        <taxon>Spermatophyta</taxon>
        <taxon>Magnoliopsida</taxon>
        <taxon>Liliopsida</taxon>
        <taxon>Poales</taxon>
        <taxon>Bromeliaceae</taxon>
        <taxon>Bromelioideae</taxon>
        <taxon>Ananas</taxon>
    </lineage>
</organism>
<protein>
    <submittedName>
        <fullName evidence="2">Uncharacterized protein</fullName>
    </submittedName>
</protein>
<sequence length="373" mass="40898">MYDPEHVLVYEPPELQEDMSYEEFPVMILAREVRKLRNREIPYVKDEPRQRQACGFFPALPRLDHLGHLPRSPRDPRAPPPALPVAAAAARARWSLPGRARPRLDRSSLLKPPPLGAHPRHSSGLWAPPAVVPDLPGRRRGRSSRGTRAQLVRDLACSTVAAALLAAICGEHLAPSSSAPTLGNSVRSALSAPRPRPNRRVVAGCDTLLARAHLPVPPEAGRSKPAPAKPEIGLFLILSGRLRSAVSAVLLRLSLFGCCLVFTRVVPAIRGCSDASGREHGDRWSVLITVLTSLWINEVRLVLFGAFFPIYALFAEPSGPVDDRVQLGDRCDTSIGGYFDPKSVQCDLFWLVGLCGLWVETTHRLSRHVFRSG</sequence>
<name>A0A6V7QBY9_ANACO</name>
<reference evidence="2" key="1">
    <citation type="submission" date="2020-07" db="EMBL/GenBank/DDBJ databases">
        <authorList>
            <person name="Lin J."/>
        </authorList>
    </citation>
    <scope>NUCLEOTIDE SEQUENCE</scope>
</reference>
<evidence type="ECO:0000256" key="1">
    <source>
        <dbReference type="SAM" id="MobiDB-lite"/>
    </source>
</evidence>